<gene>
    <name evidence="1" type="ORF">T551_02986</name>
</gene>
<dbReference type="VEuPathDB" id="FungiDB:T551_02986"/>
<accession>A0A0W4ZGI3</accession>
<protein>
    <submittedName>
        <fullName evidence="1">Uncharacterized protein</fullName>
    </submittedName>
</protein>
<comment type="caution">
    <text evidence="1">The sequence shown here is derived from an EMBL/GenBank/DDBJ whole genome shotgun (WGS) entry which is preliminary data.</text>
</comment>
<dbReference type="AlphaFoldDB" id="A0A0W4ZGI3"/>
<dbReference type="RefSeq" id="XP_018228457.1">
    <property type="nucleotide sequence ID" value="XM_018375249.1"/>
</dbReference>
<dbReference type="Proteomes" id="UP000053447">
    <property type="component" value="Unassembled WGS sequence"/>
</dbReference>
<reference evidence="2" key="1">
    <citation type="journal article" date="2016" name="Nat. Commun.">
        <title>Genome analysis of three Pneumocystis species reveals adaptation mechanisms to life exclusively in mammalian hosts.</title>
        <authorList>
            <person name="Ma L."/>
            <person name="Chen Z."/>
            <person name="Huang D.W."/>
            <person name="Kutty G."/>
            <person name="Ishihara M."/>
            <person name="Wang H."/>
            <person name="Abouelleil A."/>
            <person name="Bishop L."/>
            <person name="Davey E."/>
            <person name="Deng R."/>
            <person name="Deng X."/>
            <person name="Fan L."/>
            <person name="Fantoni G."/>
            <person name="Fitzgerald M."/>
            <person name="Gogineni E."/>
            <person name="Goldberg J.M."/>
            <person name="Handley G."/>
            <person name="Hu X."/>
            <person name="Huber C."/>
            <person name="Jiao X."/>
            <person name="Jones K."/>
            <person name="Levin J.Z."/>
            <person name="Liu Y."/>
            <person name="Macdonald P."/>
            <person name="Melnikov A."/>
            <person name="Raley C."/>
            <person name="Sassi M."/>
            <person name="Sherman B.T."/>
            <person name="Song X."/>
            <person name="Sykes S."/>
            <person name="Tran B."/>
            <person name="Walsh L."/>
            <person name="Xia Y."/>
            <person name="Yang J."/>
            <person name="Young S."/>
            <person name="Zeng Q."/>
            <person name="Zheng X."/>
            <person name="Stephens R."/>
            <person name="Nusbaum C."/>
            <person name="Birren B.W."/>
            <person name="Azadi P."/>
            <person name="Lempicki R.A."/>
            <person name="Cuomo C.A."/>
            <person name="Kovacs J.A."/>
        </authorList>
    </citation>
    <scope>NUCLEOTIDE SEQUENCE [LARGE SCALE GENOMIC DNA]</scope>
    <source>
        <strain evidence="2">RU7</strain>
    </source>
</reference>
<evidence type="ECO:0000313" key="1">
    <source>
        <dbReference type="EMBL" id="KTW27487.1"/>
    </source>
</evidence>
<keyword evidence="2" id="KW-1185">Reference proteome</keyword>
<organism evidence="1 2">
    <name type="scientific">Pneumocystis jirovecii (strain RU7)</name>
    <name type="common">Human pneumocystis pneumonia agent</name>
    <dbReference type="NCBI Taxonomy" id="1408657"/>
    <lineage>
        <taxon>Eukaryota</taxon>
        <taxon>Fungi</taxon>
        <taxon>Dikarya</taxon>
        <taxon>Ascomycota</taxon>
        <taxon>Taphrinomycotina</taxon>
        <taxon>Pneumocystomycetes</taxon>
        <taxon>Pneumocystaceae</taxon>
        <taxon>Pneumocystis</taxon>
    </lineage>
</organism>
<sequence length="94" mass="10825">MHILGRIYKERMAEMEGYVVRLLHAYITSGCVMKESGIWNERSRGSWPKSALEKKSVFAVFTVFKSVVGVSKVRKAKKTIIYIKTGLIWLDEEN</sequence>
<evidence type="ECO:0000313" key="2">
    <source>
        <dbReference type="Proteomes" id="UP000053447"/>
    </source>
</evidence>
<dbReference type="EMBL" id="LFWA01000014">
    <property type="protein sequence ID" value="KTW27487.1"/>
    <property type="molecule type" value="Genomic_DNA"/>
</dbReference>
<dbReference type="GeneID" id="28941504"/>
<proteinExistence type="predicted"/>
<name>A0A0W4ZGI3_PNEJ7</name>